<evidence type="ECO:0000313" key="1">
    <source>
        <dbReference type="EMBL" id="OGY73098.1"/>
    </source>
</evidence>
<protein>
    <recommendedName>
        <fullName evidence="3">Toxin YoeB</fullName>
    </recommendedName>
</protein>
<reference evidence="1 2" key="1">
    <citation type="journal article" date="2016" name="Nat. Commun.">
        <title>Thousands of microbial genomes shed light on interconnected biogeochemical processes in an aquifer system.</title>
        <authorList>
            <person name="Anantharaman K."/>
            <person name="Brown C.T."/>
            <person name="Hug L.A."/>
            <person name="Sharon I."/>
            <person name="Castelle C.J."/>
            <person name="Probst A.J."/>
            <person name="Thomas B.C."/>
            <person name="Singh A."/>
            <person name="Wilkins M.J."/>
            <person name="Karaoz U."/>
            <person name="Brodie E.L."/>
            <person name="Williams K.H."/>
            <person name="Hubbard S.S."/>
            <person name="Banfield J.F."/>
        </authorList>
    </citation>
    <scope>NUCLEOTIDE SEQUENCE [LARGE SCALE GENOMIC DNA]</scope>
</reference>
<dbReference type="SUPFAM" id="SSF143011">
    <property type="entry name" value="RelE-like"/>
    <property type="match status" value="1"/>
</dbReference>
<evidence type="ECO:0008006" key="3">
    <source>
        <dbReference type="Google" id="ProtNLM"/>
    </source>
</evidence>
<dbReference type="InterPro" id="IPR035093">
    <property type="entry name" value="RelE/ParE_toxin_dom_sf"/>
</dbReference>
<accession>A0A1G2A883</accession>
<organism evidence="1 2">
    <name type="scientific">Candidatus Jacksonbacteria bacterium RIFCSPLOWO2_02_FULL_44_20</name>
    <dbReference type="NCBI Taxonomy" id="1798460"/>
    <lineage>
        <taxon>Bacteria</taxon>
        <taxon>Candidatus Jacksoniibacteriota</taxon>
    </lineage>
</organism>
<sequence>MYTLSPTRRYVDAAKKFNEKTKEKLKAQHELLAENPFHPSLRTKPLKGKLRGIFSFRIGRDRRGLFAINTQDKIIELLRLDWRSRIYQ</sequence>
<proteinExistence type="predicted"/>
<dbReference type="Proteomes" id="UP000178315">
    <property type="component" value="Unassembled WGS sequence"/>
</dbReference>
<gene>
    <name evidence="1" type="ORF">A3H61_02720</name>
</gene>
<name>A0A1G2A883_9BACT</name>
<dbReference type="Gene3D" id="3.30.2310.20">
    <property type="entry name" value="RelE-like"/>
    <property type="match status" value="1"/>
</dbReference>
<dbReference type="AlphaFoldDB" id="A0A1G2A883"/>
<comment type="caution">
    <text evidence="1">The sequence shown here is derived from an EMBL/GenBank/DDBJ whole genome shotgun (WGS) entry which is preliminary data.</text>
</comment>
<evidence type="ECO:0000313" key="2">
    <source>
        <dbReference type="Proteomes" id="UP000178315"/>
    </source>
</evidence>
<dbReference type="EMBL" id="MHJU01000017">
    <property type="protein sequence ID" value="OGY73098.1"/>
    <property type="molecule type" value="Genomic_DNA"/>
</dbReference>